<gene>
    <name evidence="1" type="ORF">CRV2_00018951</name>
</gene>
<name>A0ACA9U8B5_BIOOC</name>
<reference evidence="1" key="2">
    <citation type="submission" date="2021-10" db="EMBL/GenBank/DDBJ databases">
        <authorList>
            <person name="Piombo E."/>
        </authorList>
    </citation>
    <scope>NUCLEOTIDE SEQUENCE</scope>
</reference>
<dbReference type="Proteomes" id="UP000836387">
    <property type="component" value="Unassembled WGS sequence"/>
</dbReference>
<accession>A0ACA9U8B5</accession>
<reference evidence="1" key="1">
    <citation type="submission" date="2020-04" db="EMBL/GenBank/DDBJ databases">
        <authorList>
            <person name="Broberg M."/>
        </authorList>
    </citation>
    <scope>NUCLEOTIDE SEQUENCE</scope>
</reference>
<comment type="caution">
    <text evidence="1">The sequence shown here is derived from an EMBL/GenBank/DDBJ whole genome shotgun (WGS) entry which is preliminary data.</text>
</comment>
<evidence type="ECO:0000313" key="2">
    <source>
        <dbReference type="Proteomes" id="UP000836387"/>
    </source>
</evidence>
<evidence type="ECO:0000313" key="1">
    <source>
        <dbReference type="EMBL" id="CAG9949490.1"/>
    </source>
</evidence>
<proteinExistence type="predicted"/>
<protein>
    <submittedName>
        <fullName evidence="1">Uncharacterized protein</fullName>
    </submittedName>
</protein>
<organism evidence="1 2">
    <name type="scientific">Clonostachys rosea f. rosea IK726</name>
    <dbReference type="NCBI Taxonomy" id="1349383"/>
    <lineage>
        <taxon>Eukaryota</taxon>
        <taxon>Fungi</taxon>
        <taxon>Dikarya</taxon>
        <taxon>Ascomycota</taxon>
        <taxon>Pezizomycotina</taxon>
        <taxon>Sordariomycetes</taxon>
        <taxon>Hypocreomycetidae</taxon>
        <taxon>Hypocreales</taxon>
        <taxon>Bionectriaceae</taxon>
        <taxon>Clonostachys</taxon>
    </lineage>
</organism>
<sequence>MSGVRESGVGDTTIGCPDALDWPSERLPTEAGMDSVTQSFAQLGFQEQPGLRKISSSHYDLVQVYPKKGKTRFLDPHTKKEVKTKEEDWEEAQVYDNGTWATCYVYGNRVYAFPLEPENAGEDSAQTGIQTISSSQYDFVQAYRKRGKTRFLDPHTKKEVRTEEEDWEEAQVDDNGTWATCFVYEDRVYTFTVMEDTGEPSSSKSKKEKKGKGHLTTIRTIAKANLESNMAPFQPHFNDSVAACIMLQAQAHWERLAKLGRSSHIEVAPADLQALLCRIPALPSEIPKDDTCIVGSSTWTNTSTACFAEPQTINRTLPLRKRNPTICRISASTSFEKWEGHSNNGIALITLGWAYILSVNLAERQKRTISYTAKEAPPRKTQLLQLKYATSAEKSWWKAILTQRWKIEGDIITPWTLSLENIGVDISSDICTAEIPPSSAQAASYLGRFCAAYDLGNQLSAALAAAMCIPLQGSLLPMKQSKIELPKPAIILPSFNPGGQEFIPEDFQLIDYYMTLSLDTSTMGCTMWSVFWAEGIPCNHVGAWFGPIAALLCPLIEKNDMKSLVQVLSFSKAAPFWAGSALLGHTSLVGRIKDYLNFSRVVPSTWPDPIAAAWTGIPHSFLDDYTIQPCTSGSISRADVWRLRREFSSVYEENNFEYPLQHSWPPFGHMKEEDVELEIRKHISCFHHWEYSVWTWPTSTDAGFSPYGKIKTPEHSFVKRESGCLSQNRVCVGENQNLNCIEASREATRAVFSWAKSQLEEGFKDVTMVDAEQGDGFESERSSISEASEMSHGSQSMPDELREEKRKRVSAWLYLSSRDK</sequence>
<dbReference type="EMBL" id="CADEHS020000093">
    <property type="protein sequence ID" value="CAG9949490.1"/>
    <property type="molecule type" value="Genomic_DNA"/>
</dbReference>
<keyword evidence="2" id="KW-1185">Reference proteome</keyword>